<dbReference type="Pfam" id="PF00933">
    <property type="entry name" value="Glyco_hydro_3"/>
    <property type="match status" value="1"/>
</dbReference>
<dbReference type="EC" id="3.2.1.52" evidence="3"/>
<evidence type="ECO:0000256" key="3">
    <source>
        <dbReference type="ARBA" id="ARBA00012663"/>
    </source>
</evidence>
<evidence type="ECO:0000259" key="6">
    <source>
        <dbReference type="Pfam" id="PF00933"/>
    </source>
</evidence>
<feature type="domain" description="Glycoside hydrolase family 3 N-terminal" evidence="6">
    <location>
        <begin position="33"/>
        <end position="295"/>
    </location>
</feature>
<dbReference type="Gene3D" id="3.20.20.300">
    <property type="entry name" value="Glycoside hydrolase, family 3, N-terminal domain"/>
    <property type="match status" value="1"/>
</dbReference>
<gene>
    <name evidence="7" type="ORF">GU920_13235</name>
</gene>
<comment type="similarity">
    <text evidence="2">Belongs to the glycosyl hydrolase 3 family.</text>
</comment>
<keyword evidence="4" id="KW-0378">Hydrolase</keyword>
<dbReference type="PROSITE" id="PS00775">
    <property type="entry name" value="GLYCOSYL_HYDROL_F3"/>
    <property type="match status" value="1"/>
</dbReference>
<name>A0ABW9Y8X5_9RHOB</name>
<reference evidence="8" key="1">
    <citation type="submission" date="2020-01" db="EMBL/GenBank/DDBJ databases">
        <title>Sphingomonas sp. strain CSW-10.</title>
        <authorList>
            <person name="Chen W.-M."/>
        </authorList>
    </citation>
    <scope>NUCLEOTIDE SEQUENCE [LARGE SCALE GENOMIC DNA]</scope>
    <source>
        <strain evidence="8">CCP-1</strain>
    </source>
</reference>
<keyword evidence="5" id="KW-0326">Glycosidase</keyword>
<dbReference type="PANTHER" id="PTHR30480:SF13">
    <property type="entry name" value="BETA-HEXOSAMINIDASE"/>
    <property type="match status" value="1"/>
</dbReference>
<accession>A0ABW9Y8X5</accession>
<evidence type="ECO:0000313" key="7">
    <source>
        <dbReference type="EMBL" id="NBE08501.1"/>
    </source>
</evidence>
<dbReference type="SUPFAM" id="SSF51445">
    <property type="entry name" value="(Trans)glycosidases"/>
    <property type="match status" value="1"/>
</dbReference>
<protein>
    <recommendedName>
        <fullName evidence="3">beta-N-acetylhexosaminidase</fullName>
        <ecNumber evidence="3">3.2.1.52</ecNumber>
    </recommendedName>
</protein>
<dbReference type="InterPro" id="IPR017853">
    <property type="entry name" value="GH"/>
</dbReference>
<dbReference type="PANTHER" id="PTHR30480">
    <property type="entry name" value="BETA-HEXOSAMINIDASE-RELATED"/>
    <property type="match status" value="1"/>
</dbReference>
<dbReference type="InterPro" id="IPR050226">
    <property type="entry name" value="NagZ_Beta-hexosaminidase"/>
</dbReference>
<organism evidence="7 8">
    <name type="scientific">Paragemmobacter ruber</name>
    <dbReference type="NCBI Taxonomy" id="1985673"/>
    <lineage>
        <taxon>Bacteria</taxon>
        <taxon>Pseudomonadati</taxon>
        <taxon>Pseudomonadota</taxon>
        <taxon>Alphaproteobacteria</taxon>
        <taxon>Rhodobacterales</taxon>
        <taxon>Paracoccaceae</taxon>
        <taxon>Paragemmobacter</taxon>
    </lineage>
</organism>
<dbReference type="InterPro" id="IPR001764">
    <property type="entry name" value="Glyco_hydro_3_N"/>
</dbReference>
<evidence type="ECO:0000256" key="4">
    <source>
        <dbReference type="ARBA" id="ARBA00022801"/>
    </source>
</evidence>
<dbReference type="InterPro" id="IPR019800">
    <property type="entry name" value="Glyco_hydro_3_AS"/>
</dbReference>
<proteinExistence type="inferred from homology"/>
<evidence type="ECO:0000313" key="8">
    <source>
        <dbReference type="Proteomes" id="UP001517376"/>
    </source>
</evidence>
<comment type="caution">
    <text evidence="7">The sequence shown here is derived from an EMBL/GenBank/DDBJ whole genome shotgun (WGS) entry which is preliminary data.</text>
</comment>
<evidence type="ECO:0000256" key="2">
    <source>
        <dbReference type="ARBA" id="ARBA00005336"/>
    </source>
</evidence>
<dbReference type="RefSeq" id="WP_161767567.1">
    <property type="nucleotide sequence ID" value="NZ_JAAATW010000003.1"/>
</dbReference>
<evidence type="ECO:0000256" key="5">
    <source>
        <dbReference type="ARBA" id="ARBA00023295"/>
    </source>
</evidence>
<sequence>MTAIGTGATIFGCAGPTLLPEERAFFRDADPLGFILFARNVETPDQVRRLTSDLREAVGRDAPVLVDQEGGRVQRLRAPHWREWLPPLDQVARSGARAAEGMAIRSRIIADELRKVGIDANCAPCADLATEATHPFLRNRCYGTDPAQVGAVARAVADAHLAGGVLPVVKHMPGHGRSAADTHHDLPTVTEEAAVLDDTDFAPFRALADLPMAMTAHVVFAAHDPARPATQSPIMIRVIRERIGFKGLLLTDDLNMQALSGSLAERAARAIAAGCDIALHCKGDLAEMQSVAAAAGAMGPATRARAEAALAARRPPDPVDIARLEADLAMILQEAAHG</sequence>
<comment type="catalytic activity">
    <reaction evidence="1">
        <text>Hydrolysis of terminal non-reducing N-acetyl-D-hexosamine residues in N-acetyl-beta-D-hexosaminides.</text>
        <dbReference type="EC" id="3.2.1.52"/>
    </reaction>
</comment>
<dbReference type="Proteomes" id="UP001517376">
    <property type="component" value="Unassembled WGS sequence"/>
</dbReference>
<evidence type="ECO:0000256" key="1">
    <source>
        <dbReference type="ARBA" id="ARBA00001231"/>
    </source>
</evidence>
<dbReference type="InterPro" id="IPR036962">
    <property type="entry name" value="Glyco_hydro_3_N_sf"/>
</dbReference>
<dbReference type="EMBL" id="JAAATW010000003">
    <property type="protein sequence ID" value="NBE08501.1"/>
    <property type="molecule type" value="Genomic_DNA"/>
</dbReference>
<keyword evidence="8" id="KW-1185">Reference proteome</keyword>